<proteinExistence type="predicted"/>
<organism evidence="3 4">
    <name type="scientific">Sunxiuqinia elliptica</name>
    <dbReference type="NCBI Taxonomy" id="655355"/>
    <lineage>
        <taxon>Bacteria</taxon>
        <taxon>Pseudomonadati</taxon>
        <taxon>Bacteroidota</taxon>
        <taxon>Bacteroidia</taxon>
        <taxon>Marinilabiliales</taxon>
        <taxon>Prolixibacteraceae</taxon>
        <taxon>Sunxiuqinia</taxon>
    </lineage>
</organism>
<evidence type="ECO:0000313" key="3">
    <source>
        <dbReference type="EMBL" id="SFF17551.1"/>
    </source>
</evidence>
<feature type="transmembrane region" description="Helical" evidence="2">
    <location>
        <begin position="6"/>
        <end position="24"/>
    </location>
</feature>
<accession>A0A1I2GLS1</accession>
<dbReference type="EMBL" id="FONW01000003">
    <property type="protein sequence ID" value="SFF17551.1"/>
    <property type="molecule type" value="Genomic_DNA"/>
</dbReference>
<keyword evidence="2" id="KW-1133">Transmembrane helix</keyword>
<dbReference type="Proteomes" id="UP000198964">
    <property type="component" value="Unassembled WGS sequence"/>
</dbReference>
<keyword evidence="2" id="KW-0472">Membrane</keyword>
<keyword evidence="2" id="KW-0812">Transmembrane</keyword>
<dbReference type="STRING" id="655355.SAMN05216283_1034"/>
<name>A0A1I2GLS1_9BACT</name>
<evidence type="ECO:0000256" key="1">
    <source>
        <dbReference type="SAM" id="MobiDB-lite"/>
    </source>
</evidence>
<dbReference type="AlphaFoldDB" id="A0A1I2GLS1"/>
<evidence type="ECO:0000313" key="4">
    <source>
        <dbReference type="Proteomes" id="UP000198964"/>
    </source>
</evidence>
<reference evidence="3 4" key="1">
    <citation type="submission" date="2016-10" db="EMBL/GenBank/DDBJ databases">
        <authorList>
            <person name="de Groot N.N."/>
        </authorList>
    </citation>
    <scope>NUCLEOTIDE SEQUENCE [LARGE SCALE GENOMIC DNA]</scope>
    <source>
        <strain evidence="3 4">CGMCC 1.9156</strain>
    </source>
</reference>
<gene>
    <name evidence="3" type="ORF">SAMN05216283_1034</name>
</gene>
<keyword evidence="4" id="KW-1185">Reference proteome</keyword>
<protein>
    <submittedName>
        <fullName evidence="3">Uncharacterized protein</fullName>
    </submittedName>
</protein>
<dbReference type="RefSeq" id="WP_093919443.1">
    <property type="nucleotide sequence ID" value="NZ_FONW01000003.1"/>
</dbReference>
<sequence>MHAESGISIAAIKVVLLGNLSFWLDPKERKDQGMTMLLKENYGSVTPRKPTPPAGRQTGFS</sequence>
<feature type="region of interest" description="Disordered" evidence="1">
    <location>
        <begin position="40"/>
        <end position="61"/>
    </location>
</feature>
<evidence type="ECO:0000256" key="2">
    <source>
        <dbReference type="SAM" id="Phobius"/>
    </source>
</evidence>